<dbReference type="Pfam" id="PF00116">
    <property type="entry name" value="COX2"/>
    <property type="match status" value="1"/>
</dbReference>
<evidence type="ECO:0000256" key="5">
    <source>
        <dbReference type="ARBA" id="ARBA00031399"/>
    </source>
</evidence>
<dbReference type="PANTHER" id="PTHR42838:SF2">
    <property type="entry name" value="NITROUS-OXIDE REDUCTASE"/>
    <property type="match status" value="1"/>
</dbReference>
<reference evidence="9" key="1">
    <citation type="submission" date="2022-02" db="EMBL/GenBank/DDBJ databases">
        <title>Paenibacillus sp. MBLB1832 Whole Genome Shotgun Sequencing.</title>
        <authorList>
            <person name="Hwang C.Y."/>
            <person name="Cho E.-S."/>
            <person name="Seo M.-J."/>
        </authorList>
    </citation>
    <scope>NUCLEOTIDE SEQUENCE</scope>
    <source>
        <strain evidence="9">MBLB1832</strain>
    </source>
</reference>
<gene>
    <name evidence="9" type="ORF">MJB10_24605</name>
</gene>
<dbReference type="PRINTS" id="PR01166">
    <property type="entry name" value="CYCOXIDASEII"/>
</dbReference>
<dbReference type="EMBL" id="CP130319">
    <property type="protein sequence ID" value="WNR44228.1"/>
    <property type="molecule type" value="Genomic_DNA"/>
</dbReference>
<dbReference type="InterPro" id="IPR001505">
    <property type="entry name" value="Copper_CuA"/>
</dbReference>
<evidence type="ECO:0000313" key="9">
    <source>
        <dbReference type="EMBL" id="WNR44228.1"/>
    </source>
</evidence>
<dbReference type="GO" id="GO:0030313">
    <property type="term" value="C:cell envelope"/>
    <property type="evidence" value="ECO:0007669"/>
    <property type="project" value="UniProtKB-SubCell"/>
</dbReference>
<dbReference type="Gene3D" id="2.60.40.420">
    <property type="entry name" value="Cupredoxins - blue copper proteins"/>
    <property type="match status" value="1"/>
</dbReference>
<evidence type="ECO:0000256" key="6">
    <source>
        <dbReference type="ARBA" id="ARBA00047816"/>
    </source>
</evidence>
<evidence type="ECO:0000313" key="10">
    <source>
        <dbReference type="Proteomes" id="UP001304650"/>
    </source>
</evidence>
<keyword evidence="2" id="KW-0479">Metal-binding</keyword>
<keyword evidence="10" id="KW-1185">Reference proteome</keyword>
<comment type="function">
    <text evidence="4">Subunits I and II form the functional core of the enzyme complex. Electrons originating in cytochrome c are transferred via heme a and Cu(A) to the binuclear center formed by heme a3 and Cu(B).</text>
</comment>
<dbReference type="PROSITE" id="PS00078">
    <property type="entry name" value="COX2"/>
    <property type="match status" value="1"/>
</dbReference>
<proteinExistence type="predicted"/>
<dbReference type="GO" id="GO:0016020">
    <property type="term" value="C:membrane"/>
    <property type="evidence" value="ECO:0007669"/>
    <property type="project" value="InterPro"/>
</dbReference>
<accession>A0AA96LNC5</accession>
<evidence type="ECO:0000256" key="3">
    <source>
        <dbReference type="ARBA" id="ARBA00023008"/>
    </source>
</evidence>
<keyword evidence="7" id="KW-0472">Membrane</keyword>
<evidence type="ECO:0000259" key="8">
    <source>
        <dbReference type="PROSITE" id="PS50857"/>
    </source>
</evidence>
<dbReference type="PROSITE" id="PS50857">
    <property type="entry name" value="COX2_CUA"/>
    <property type="match status" value="1"/>
</dbReference>
<keyword evidence="3" id="KW-0186">Copper</keyword>
<dbReference type="GO" id="GO:0005507">
    <property type="term" value="F:copper ion binding"/>
    <property type="evidence" value="ECO:0007669"/>
    <property type="project" value="InterPro"/>
</dbReference>
<dbReference type="PANTHER" id="PTHR42838">
    <property type="entry name" value="CYTOCHROME C OXIDASE SUBUNIT II"/>
    <property type="match status" value="1"/>
</dbReference>
<comment type="catalytic activity">
    <reaction evidence="6">
        <text>4 Fe(II)-[cytochrome c] + O2 + 8 H(+)(in) = 4 Fe(III)-[cytochrome c] + 2 H2O + 4 H(+)(out)</text>
        <dbReference type="Rhea" id="RHEA:11436"/>
        <dbReference type="Rhea" id="RHEA-COMP:10350"/>
        <dbReference type="Rhea" id="RHEA-COMP:14399"/>
        <dbReference type="ChEBI" id="CHEBI:15377"/>
        <dbReference type="ChEBI" id="CHEBI:15378"/>
        <dbReference type="ChEBI" id="CHEBI:15379"/>
        <dbReference type="ChEBI" id="CHEBI:29033"/>
        <dbReference type="ChEBI" id="CHEBI:29034"/>
        <dbReference type="EC" id="7.1.1.9"/>
    </reaction>
</comment>
<feature type="transmembrane region" description="Helical" evidence="7">
    <location>
        <begin position="9"/>
        <end position="34"/>
    </location>
</feature>
<dbReference type="InterPro" id="IPR008972">
    <property type="entry name" value="Cupredoxin"/>
</dbReference>
<dbReference type="RefSeq" id="WP_314799690.1">
    <property type="nucleotide sequence ID" value="NZ_CP130319.1"/>
</dbReference>
<dbReference type="KEGG" id="proo:MJB10_24605"/>
<sequence length="156" mass="17168">MQIHKLEKIWLAIGITMLFVFLGVLGVSAFAMGVKPPSEHHHRIDPSKVQETAPFNNPGLRPIGNLEYEAVMTAFTFGYAPDKMEIPVGSTVHFTVTSQDVVHGFAIPGTNVNMMIVPGEISHVSHTFTKPGEYLILCNEYCGGAHEFMKTTIIVK</sequence>
<dbReference type="InterPro" id="IPR051403">
    <property type="entry name" value="NosZ/Cyto_c_oxidase_sub2"/>
</dbReference>
<evidence type="ECO:0000256" key="4">
    <source>
        <dbReference type="ARBA" id="ARBA00024688"/>
    </source>
</evidence>
<keyword evidence="7" id="KW-1133">Transmembrane helix</keyword>
<comment type="subcellular location">
    <subcellularLocation>
        <location evidence="1">Cell envelope</location>
    </subcellularLocation>
</comment>
<evidence type="ECO:0000256" key="2">
    <source>
        <dbReference type="ARBA" id="ARBA00022723"/>
    </source>
</evidence>
<name>A0AA96LNC5_9BACL</name>
<dbReference type="InterPro" id="IPR002429">
    <property type="entry name" value="CcO_II-like_C"/>
</dbReference>
<keyword evidence="7" id="KW-0812">Transmembrane</keyword>
<organism evidence="9 10">
    <name type="scientific">Paenibacillus roseopurpureus</name>
    <dbReference type="NCBI Taxonomy" id="2918901"/>
    <lineage>
        <taxon>Bacteria</taxon>
        <taxon>Bacillati</taxon>
        <taxon>Bacillota</taxon>
        <taxon>Bacilli</taxon>
        <taxon>Bacillales</taxon>
        <taxon>Paenibacillaceae</taxon>
        <taxon>Paenibacillus</taxon>
    </lineage>
</organism>
<dbReference type="CDD" id="cd13913">
    <property type="entry name" value="ba3_CcO_II_C"/>
    <property type="match status" value="1"/>
</dbReference>
<dbReference type="GO" id="GO:0004129">
    <property type="term" value="F:cytochrome-c oxidase activity"/>
    <property type="evidence" value="ECO:0007669"/>
    <property type="project" value="UniProtKB-EC"/>
</dbReference>
<dbReference type="AlphaFoldDB" id="A0AA96LNC5"/>
<evidence type="ECO:0000256" key="1">
    <source>
        <dbReference type="ARBA" id="ARBA00004196"/>
    </source>
</evidence>
<feature type="domain" description="Cytochrome oxidase subunit II copper A binding" evidence="8">
    <location>
        <begin position="61"/>
        <end position="156"/>
    </location>
</feature>
<dbReference type="Proteomes" id="UP001304650">
    <property type="component" value="Chromosome"/>
</dbReference>
<evidence type="ECO:0000256" key="7">
    <source>
        <dbReference type="SAM" id="Phobius"/>
    </source>
</evidence>
<protein>
    <recommendedName>
        <fullName evidence="5">Cytochrome aa3 subunit 2</fullName>
    </recommendedName>
</protein>
<dbReference type="InterPro" id="IPR034214">
    <property type="entry name" value="Ba3_CcO_II_C"/>
</dbReference>
<dbReference type="SUPFAM" id="SSF49503">
    <property type="entry name" value="Cupredoxins"/>
    <property type="match status" value="1"/>
</dbReference>